<dbReference type="EMBL" id="CP003588">
    <property type="protein sequence ID" value="AFK71625.1"/>
    <property type="molecule type" value="Genomic_DNA"/>
</dbReference>
<feature type="region of interest" description="Disordered" evidence="1">
    <location>
        <begin position="73"/>
        <end position="94"/>
    </location>
</feature>
<accession>I3V1K4</accession>
<dbReference type="HOGENOM" id="CLU_2383916_0_0_6"/>
<organism evidence="2 3">
    <name type="scientific">Pseudomonas putida ND6</name>
    <dbReference type="NCBI Taxonomy" id="231023"/>
    <lineage>
        <taxon>Bacteria</taxon>
        <taxon>Pseudomonadati</taxon>
        <taxon>Pseudomonadota</taxon>
        <taxon>Gammaproteobacteria</taxon>
        <taxon>Pseudomonadales</taxon>
        <taxon>Pseudomonadaceae</taxon>
        <taxon>Pseudomonas</taxon>
    </lineage>
</organism>
<gene>
    <name evidence="2" type="ORF">YSA_08986</name>
</gene>
<proteinExistence type="predicted"/>
<dbReference type="AlphaFoldDB" id="I3V1K4"/>
<feature type="compositionally biased region" description="Basic and acidic residues" evidence="1">
    <location>
        <begin position="1"/>
        <end position="13"/>
    </location>
</feature>
<dbReference type="Proteomes" id="UP000005268">
    <property type="component" value="Chromosome"/>
</dbReference>
<evidence type="ECO:0000313" key="2">
    <source>
        <dbReference type="EMBL" id="AFK71625.1"/>
    </source>
</evidence>
<reference evidence="2 3" key="1">
    <citation type="journal article" date="2012" name="J. Bacteriol.">
        <title>Complete Genome Sequence of the Naphthalene-Degrading Pseudomonas putida Strain ND6.</title>
        <authorList>
            <person name="Li S."/>
            <person name="Zhao H."/>
            <person name="Li Y."/>
            <person name="Niu S."/>
            <person name="Cai B."/>
        </authorList>
    </citation>
    <scope>NUCLEOTIDE SEQUENCE [LARGE SCALE GENOMIC DNA]</scope>
    <source>
        <strain evidence="2 3">ND6</strain>
    </source>
</reference>
<evidence type="ECO:0000256" key="1">
    <source>
        <dbReference type="SAM" id="MobiDB-lite"/>
    </source>
</evidence>
<name>I3V1K4_PSEPU</name>
<sequence length="94" mass="10801">MDRFPSVKNDLSHKQTRRIGQPDPLDPRLRTARIDAKAKHHRVRGGGRLHEDFALENDVHLLLIQQCNQRDYRPFADGLGPSLEVDGPRRGKRS</sequence>
<evidence type="ECO:0000313" key="3">
    <source>
        <dbReference type="Proteomes" id="UP000005268"/>
    </source>
</evidence>
<protein>
    <submittedName>
        <fullName evidence="2">Uncharacterized protein</fullName>
    </submittedName>
</protein>
<dbReference type="KEGG" id="ppi:YSA_08986"/>
<feature type="region of interest" description="Disordered" evidence="1">
    <location>
        <begin position="1"/>
        <end position="29"/>
    </location>
</feature>